<dbReference type="Proteomes" id="UP001054945">
    <property type="component" value="Unassembled WGS sequence"/>
</dbReference>
<dbReference type="EMBL" id="BPLR01008024">
    <property type="protein sequence ID" value="GIY21482.1"/>
    <property type="molecule type" value="Genomic_DNA"/>
</dbReference>
<feature type="domain" description="C2H2-type" evidence="5">
    <location>
        <begin position="62"/>
        <end position="84"/>
    </location>
</feature>
<protein>
    <submittedName>
        <fullName evidence="6">DnaJ subfamily C member 21</fullName>
    </submittedName>
</protein>
<dbReference type="InterPro" id="IPR051964">
    <property type="entry name" value="Chaperone_stress_response"/>
</dbReference>
<evidence type="ECO:0000256" key="3">
    <source>
        <dbReference type="ARBA" id="ARBA00022833"/>
    </source>
</evidence>
<evidence type="ECO:0000259" key="5">
    <source>
        <dbReference type="PROSITE" id="PS00028"/>
    </source>
</evidence>
<feature type="region of interest" description="Disordered" evidence="4">
    <location>
        <begin position="104"/>
        <end position="193"/>
    </location>
</feature>
<name>A0AAV4RLV2_CAEEX</name>
<keyword evidence="1" id="KW-0479">Metal-binding</keyword>
<keyword evidence="7" id="KW-1185">Reference proteome</keyword>
<dbReference type="InterPro" id="IPR022755">
    <property type="entry name" value="Znf_C2H2_jaz"/>
</dbReference>
<dbReference type="GO" id="GO:0008270">
    <property type="term" value="F:zinc ion binding"/>
    <property type="evidence" value="ECO:0007669"/>
    <property type="project" value="UniProtKB-KW"/>
</dbReference>
<reference evidence="6 7" key="1">
    <citation type="submission" date="2021-06" db="EMBL/GenBank/DDBJ databases">
        <title>Caerostris extrusa draft genome.</title>
        <authorList>
            <person name="Kono N."/>
            <person name="Arakawa K."/>
        </authorList>
    </citation>
    <scope>NUCLEOTIDE SEQUENCE [LARGE SCALE GENOMIC DNA]</scope>
</reference>
<dbReference type="GO" id="GO:0003676">
    <property type="term" value="F:nucleic acid binding"/>
    <property type="evidence" value="ECO:0007669"/>
    <property type="project" value="InterPro"/>
</dbReference>
<evidence type="ECO:0000256" key="4">
    <source>
        <dbReference type="SAM" id="MobiDB-lite"/>
    </source>
</evidence>
<feature type="compositionally biased region" description="Polar residues" evidence="4">
    <location>
        <begin position="182"/>
        <end position="193"/>
    </location>
</feature>
<keyword evidence="3" id="KW-0862">Zinc</keyword>
<dbReference type="GO" id="GO:0005737">
    <property type="term" value="C:cytoplasm"/>
    <property type="evidence" value="ECO:0007669"/>
    <property type="project" value="TreeGrafter"/>
</dbReference>
<sequence length="193" mass="22202">MCLKIKIILIFRSLSDYKESEWVSKSNFEDRFNELEITIDATFGNPSTNEAAEEDDTDVLYCVACEKDFRSEKAMKNHENSKKHKENVALLKYLMLEEEAAHQNNVEGLDDNEDPKVSESDDEETSEALLVELVRSSSSKKEEEEKENKNVPLKHLNVDNEDEEELNSKLEEITVDDPPKEVQNTDTKLSTKK</sequence>
<accession>A0AAV4RLV2</accession>
<organism evidence="6 7">
    <name type="scientific">Caerostris extrusa</name>
    <name type="common">Bark spider</name>
    <name type="synonym">Caerostris bankana</name>
    <dbReference type="NCBI Taxonomy" id="172846"/>
    <lineage>
        <taxon>Eukaryota</taxon>
        <taxon>Metazoa</taxon>
        <taxon>Ecdysozoa</taxon>
        <taxon>Arthropoda</taxon>
        <taxon>Chelicerata</taxon>
        <taxon>Arachnida</taxon>
        <taxon>Araneae</taxon>
        <taxon>Araneomorphae</taxon>
        <taxon>Entelegynae</taxon>
        <taxon>Araneoidea</taxon>
        <taxon>Araneidae</taxon>
        <taxon>Caerostris</taxon>
    </lineage>
</organism>
<dbReference type="PANTHER" id="PTHR44029:SF1">
    <property type="entry name" value="DNAJ HOMOLOG SUBFAMILY C MEMBER 21"/>
    <property type="match status" value="1"/>
</dbReference>
<dbReference type="PROSITE" id="PS00028">
    <property type="entry name" value="ZINC_FINGER_C2H2_1"/>
    <property type="match status" value="1"/>
</dbReference>
<dbReference type="InterPro" id="IPR003604">
    <property type="entry name" value="Matrin/U1-like-C_Znf_C2H2"/>
</dbReference>
<dbReference type="Gene3D" id="3.30.160.60">
    <property type="entry name" value="Classic Zinc Finger"/>
    <property type="match status" value="1"/>
</dbReference>
<gene>
    <name evidence="6" type="primary">DNAJC21</name>
    <name evidence="6" type="ORF">CEXT_302451</name>
</gene>
<dbReference type="PANTHER" id="PTHR44029">
    <property type="entry name" value="DNAJ HOMOLOG SUBFAMILY C MEMBER 21"/>
    <property type="match status" value="1"/>
</dbReference>
<comment type="caution">
    <text evidence="6">The sequence shown here is derived from an EMBL/GenBank/DDBJ whole genome shotgun (WGS) entry which is preliminary data.</text>
</comment>
<evidence type="ECO:0000313" key="6">
    <source>
        <dbReference type="EMBL" id="GIY21482.1"/>
    </source>
</evidence>
<evidence type="ECO:0000313" key="7">
    <source>
        <dbReference type="Proteomes" id="UP001054945"/>
    </source>
</evidence>
<dbReference type="Pfam" id="PF12171">
    <property type="entry name" value="zf-C2H2_jaz"/>
    <property type="match status" value="1"/>
</dbReference>
<proteinExistence type="predicted"/>
<dbReference type="InterPro" id="IPR036236">
    <property type="entry name" value="Znf_C2H2_sf"/>
</dbReference>
<dbReference type="SUPFAM" id="SSF57667">
    <property type="entry name" value="beta-beta-alpha zinc fingers"/>
    <property type="match status" value="1"/>
</dbReference>
<feature type="compositionally biased region" description="Basic and acidic residues" evidence="4">
    <location>
        <begin position="166"/>
        <end position="180"/>
    </location>
</feature>
<evidence type="ECO:0000256" key="2">
    <source>
        <dbReference type="ARBA" id="ARBA00022771"/>
    </source>
</evidence>
<keyword evidence="2" id="KW-0863">Zinc-finger</keyword>
<feature type="compositionally biased region" description="Basic and acidic residues" evidence="4">
    <location>
        <begin position="139"/>
        <end position="149"/>
    </location>
</feature>
<dbReference type="InterPro" id="IPR013087">
    <property type="entry name" value="Znf_C2H2_type"/>
</dbReference>
<dbReference type="AlphaFoldDB" id="A0AAV4RLV2"/>
<dbReference type="SMART" id="SM00451">
    <property type="entry name" value="ZnF_U1"/>
    <property type="match status" value="1"/>
</dbReference>
<evidence type="ECO:0000256" key="1">
    <source>
        <dbReference type="ARBA" id="ARBA00022723"/>
    </source>
</evidence>